<dbReference type="SUPFAM" id="SSF53822">
    <property type="entry name" value="Periplasmic binding protein-like I"/>
    <property type="match status" value="1"/>
</dbReference>
<dbReference type="STRING" id="273121.WS1235"/>
<protein>
    <recommendedName>
        <fullName evidence="4">Periplasmic protein</fullName>
    </recommendedName>
</protein>
<dbReference type="HOGENOM" id="CLU_051001_0_0_7"/>
<organism evidence="3">
    <name type="scientific">Wolinella succinogenes (strain ATCC 29543 / DSM 1740 / CCUG 13145 / JCM 31913 / LMG 7466 / NCTC 11488 / FDC 602W)</name>
    <name type="common">Vibrio succinogenes</name>
    <dbReference type="NCBI Taxonomy" id="273121"/>
    <lineage>
        <taxon>Bacteria</taxon>
        <taxon>Pseudomonadati</taxon>
        <taxon>Campylobacterota</taxon>
        <taxon>Epsilonproteobacteria</taxon>
        <taxon>Campylobacterales</taxon>
        <taxon>Helicobacteraceae</taxon>
        <taxon>Wolinella</taxon>
    </lineage>
</organism>
<sequence length="412" mass="46048">MKPSSSLSLLLALALGSPSLWAKAHLLSPLPLPHQEAINIETEPCDEACLYRLDKEEKVFSFIARFHPGITSEALRARLAILMEENDIHAAPFYMVKKSRSKLEIALLVPKKSIGRYSVTTIDTILAYLVSKEGAFSFEVFDSQDESATSLAKAIQKVESKGFDYAIALVTHQGASELVKLSLKIPLYIPSVHQKQVLQAGTPPKNIFFGGIDYEAQIRALLPYAKGSTVSLYNDDSYIGQKIGEYVKLAGAQVGFEESFSNTKAAEFNKGVKSQGRFIQGSSVFLNTPIVKSSLILSQFTYNGYKPSDILSTQINYNHSLLSLTQPKDRENLYIANSIGEASREIIEYSAILKSDLQYDWINYSTSLGVEYFYRTVFPEAIPYFNEKLEGNQVNYPIRLYQTKPDRFIPIN</sequence>
<keyword evidence="3" id="KW-1185">Reference proteome</keyword>
<evidence type="ECO:0000256" key="1">
    <source>
        <dbReference type="SAM" id="SignalP"/>
    </source>
</evidence>
<dbReference type="EMBL" id="BX571660">
    <property type="protein sequence ID" value="CAE10315.1"/>
    <property type="molecule type" value="Genomic_DNA"/>
</dbReference>
<dbReference type="InterPro" id="IPR028082">
    <property type="entry name" value="Peripla_BP_I"/>
</dbReference>
<evidence type="ECO:0000313" key="3">
    <source>
        <dbReference type="Proteomes" id="UP000000422"/>
    </source>
</evidence>
<evidence type="ECO:0008006" key="4">
    <source>
        <dbReference type="Google" id="ProtNLM"/>
    </source>
</evidence>
<name>Q7MRL8_WOLSU</name>
<gene>
    <name evidence="2" type="ordered locus">WS1235</name>
</gene>
<dbReference type="KEGG" id="wsu:WS1235"/>
<accession>Q7MRL8</accession>
<feature type="chain" id="PRO_5004291476" description="Periplasmic protein" evidence="1">
    <location>
        <begin position="23"/>
        <end position="412"/>
    </location>
</feature>
<proteinExistence type="predicted"/>
<keyword evidence="1" id="KW-0732">Signal</keyword>
<dbReference type="AlphaFoldDB" id="Q7MRL8"/>
<evidence type="ECO:0000313" key="2">
    <source>
        <dbReference type="EMBL" id="CAE10315.1"/>
    </source>
</evidence>
<dbReference type="Proteomes" id="UP000000422">
    <property type="component" value="Chromosome"/>
</dbReference>
<dbReference type="RefSeq" id="WP_011139102.1">
    <property type="nucleotide sequence ID" value="NC_005090.1"/>
</dbReference>
<reference evidence="2 3" key="1">
    <citation type="journal article" date="2003" name="Proc. Natl. Acad. Sci. U.S.A.">
        <title>Complete genome sequence and analysis of Wolinella succinogenes.</title>
        <authorList>
            <person name="Baar C."/>
            <person name="Eppinger M."/>
            <person name="Raddatz G."/>
            <person name="Simon JM."/>
            <person name="Lanz C."/>
            <person name="Klimmek O."/>
            <person name="Nandakumar R."/>
            <person name="Gross R."/>
            <person name="Rosinus A."/>
            <person name="Keller H."/>
            <person name="Jagtap P."/>
            <person name="Linke B."/>
            <person name="Meyer F."/>
            <person name="Lederer H."/>
            <person name="Schuster S.C."/>
        </authorList>
    </citation>
    <scope>NUCLEOTIDE SEQUENCE [LARGE SCALE GENOMIC DNA]</scope>
    <source>
        <strain evidence="3">ATCC 29543 / DSM 1740 / CCUG 13145 / JCM 31913 / LMG 7466 / NCTC 11488 / FDC 602W</strain>
    </source>
</reference>
<feature type="signal peptide" evidence="1">
    <location>
        <begin position="1"/>
        <end position="22"/>
    </location>
</feature>
<dbReference type="eggNOG" id="COG0683">
    <property type="taxonomic scope" value="Bacteria"/>
</dbReference>